<sequence>MAKPKPDQQPTTISAEDGGGGTGSGAAVTVTIGGGGGGGGGGGSSDMNSGEGAGPAADGAPAGAGAETDSSAPVTGPAPGASLPGVAWFNQVQAELVERIITGPADDVVDALLARLATRGLLVTELAVHDLVAAMARQAEAAPPALPAPTDDPAREEALMRSLGIARRDVFAVNVGTGTVVTIDGQKHRRA</sequence>
<dbReference type="EMBL" id="JAAEDI010000011">
    <property type="protein sequence ID" value="MBR0650371.1"/>
    <property type="molecule type" value="Genomic_DNA"/>
</dbReference>
<name>A0ABS5EH88_9PROT</name>
<accession>A0ABS5EH88</accession>
<dbReference type="Proteomes" id="UP000698752">
    <property type="component" value="Unassembled WGS sequence"/>
</dbReference>
<evidence type="ECO:0000256" key="1">
    <source>
        <dbReference type="SAM" id="MobiDB-lite"/>
    </source>
</evidence>
<protein>
    <submittedName>
        <fullName evidence="2">Uncharacterized protein</fullName>
    </submittedName>
</protein>
<feature type="compositionally biased region" description="Gly residues" evidence="1">
    <location>
        <begin position="32"/>
        <end position="44"/>
    </location>
</feature>
<feature type="compositionally biased region" description="Low complexity" evidence="1">
    <location>
        <begin position="54"/>
        <end position="67"/>
    </location>
</feature>
<feature type="region of interest" description="Disordered" evidence="1">
    <location>
        <begin position="1"/>
        <end position="79"/>
    </location>
</feature>
<keyword evidence="3" id="KW-1185">Reference proteome</keyword>
<proteinExistence type="predicted"/>
<gene>
    <name evidence="2" type="ORF">GXW78_11910</name>
</gene>
<reference evidence="3" key="1">
    <citation type="journal article" date="2021" name="Syst. Appl. Microbiol.">
        <title>Roseomonas hellenica sp. nov., isolated from roots of wild-growing Alkanna tinctoria.</title>
        <authorList>
            <person name="Rat A."/>
            <person name="Naranjo H.D."/>
            <person name="Lebbe L."/>
            <person name="Cnockaert M."/>
            <person name="Krigas N."/>
            <person name="Grigoriadou K."/>
            <person name="Maloupa E."/>
            <person name="Willems A."/>
        </authorList>
    </citation>
    <scope>NUCLEOTIDE SEQUENCE [LARGE SCALE GENOMIC DNA]</scope>
    <source>
        <strain evidence="3">LMG 31159</strain>
    </source>
</reference>
<comment type="caution">
    <text evidence="2">The sequence shown here is derived from an EMBL/GenBank/DDBJ whole genome shotgun (WGS) entry which is preliminary data.</text>
</comment>
<evidence type="ECO:0000313" key="3">
    <source>
        <dbReference type="Proteomes" id="UP000698752"/>
    </source>
</evidence>
<dbReference type="RefSeq" id="WP_211869009.1">
    <property type="nucleotide sequence ID" value="NZ_JAAEDI010000011.1"/>
</dbReference>
<evidence type="ECO:0000313" key="2">
    <source>
        <dbReference type="EMBL" id="MBR0650371.1"/>
    </source>
</evidence>
<organism evidence="2 3">
    <name type="scientific">Neoroseomonas terrae</name>
    <dbReference type="NCBI Taxonomy" id="424799"/>
    <lineage>
        <taxon>Bacteria</taxon>
        <taxon>Pseudomonadati</taxon>
        <taxon>Pseudomonadota</taxon>
        <taxon>Alphaproteobacteria</taxon>
        <taxon>Acetobacterales</taxon>
        <taxon>Acetobacteraceae</taxon>
        <taxon>Neoroseomonas</taxon>
    </lineage>
</organism>